<dbReference type="Proteomes" id="UP000800094">
    <property type="component" value="Unassembled WGS sequence"/>
</dbReference>
<dbReference type="EMBL" id="ML987192">
    <property type="protein sequence ID" value="KAF2251885.1"/>
    <property type="molecule type" value="Genomic_DNA"/>
</dbReference>
<evidence type="ECO:0000313" key="2">
    <source>
        <dbReference type="EMBL" id="KAF2251885.1"/>
    </source>
</evidence>
<feature type="region of interest" description="Disordered" evidence="1">
    <location>
        <begin position="1"/>
        <end position="23"/>
    </location>
</feature>
<protein>
    <submittedName>
        <fullName evidence="2">Uncharacterized protein</fullName>
    </submittedName>
</protein>
<sequence>MVKGKTTITLTSRRRPSPRTSCATRLPSIQSISSQWRSQATGIAYTCGRSVFTDSVRSFLAAAKVPGASIRSESFSIEPQSADISDITPKEAVVRFAKLGKGRAAGTWPGFARRCRRIRC</sequence>
<name>A0A6A6IMT9_9PLEO</name>
<proteinExistence type="predicted"/>
<dbReference type="AlphaFoldDB" id="A0A6A6IMT9"/>
<evidence type="ECO:0000313" key="3">
    <source>
        <dbReference type="Proteomes" id="UP000800094"/>
    </source>
</evidence>
<organism evidence="2 3">
    <name type="scientific">Trematosphaeria pertusa</name>
    <dbReference type="NCBI Taxonomy" id="390896"/>
    <lineage>
        <taxon>Eukaryota</taxon>
        <taxon>Fungi</taxon>
        <taxon>Dikarya</taxon>
        <taxon>Ascomycota</taxon>
        <taxon>Pezizomycotina</taxon>
        <taxon>Dothideomycetes</taxon>
        <taxon>Pleosporomycetidae</taxon>
        <taxon>Pleosporales</taxon>
        <taxon>Massarineae</taxon>
        <taxon>Trematosphaeriaceae</taxon>
        <taxon>Trematosphaeria</taxon>
    </lineage>
</organism>
<dbReference type="RefSeq" id="XP_033686889.1">
    <property type="nucleotide sequence ID" value="XM_033821082.1"/>
</dbReference>
<gene>
    <name evidence="2" type="ORF">BU26DRAFT_246549</name>
</gene>
<accession>A0A6A6IMT9</accession>
<evidence type="ECO:0000256" key="1">
    <source>
        <dbReference type="SAM" id="MobiDB-lite"/>
    </source>
</evidence>
<dbReference type="GeneID" id="54574412"/>
<keyword evidence="3" id="KW-1185">Reference proteome</keyword>
<feature type="compositionally biased region" description="Low complexity" evidence="1">
    <location>
        <begin position="1"/>
        <end position="11"/>
    </location>
</feature>
<reference evidence="2" key="1">
    <citation type="journal article" date="2020" name="Stud. Mycol.">
        <title>101 Dothideomycetes genomes: a test case for predicting lifestyles and emergence of pathogens.</title>
        <authorList>
            <person name="Haridas S."/>
            <person name="Albert R."/>
            <person name="Binder M."/>
            <person name="Bloem J."/>
            <person name="Labutti K."/>
            <person name="Salamov A."/>
            <person name="Andreopoulos B."/>
            <person name="Baker S."/>
            <person name="Barry K."/>
            <person name="Bills G."/>
            <person name="Bluhm B."/>
            <person name="Cannon C."/>
            <person name="Castanera R."/>
            <person name="Culley D."/>
            <person name="Daum C."/>
            <person name="Ezra D."/>
            <person name="Gonzalez J."/>
            <person name="Henrissat B."/>
            <person name="Kuo A."/>
            <person name="Liang C."/>
            <person name="Lipzen A."/>
            <person name="Lutzoni F."/>
            <person name="Magnuson J."/>
            <person name="Mondo S."/>
            <person name="Nolan M."/>
            <person name="Ohm R."/>
            <person name="Pangilinan J."/>
            <person name="Park H.-J."/>
            <person name="Ramirez L."/>
            <person name="Alfaro M."/>
            <person name="Sun H."/>
            <person name="Tritt A."/>
            <person name="Yoshinaga Y."/>
            <person name="Zwiers L.-H."/>
            <person name="Turgeon B."/>
            <person name="Goodwin S."/>
            <person name="Spatafora J."/>
            <person name="Crous P."/>
            <person name="Grigoriev I."/>
        </authorList>
    </citation>
    <scope>NUCLEOTIDE SEQUENCE</scope>
    <source>
        <strain evidence="2">CBS 122368</strain>
    </source>
</reference>